<keyword evidence="4" id="KW-1185">Reference proteome</keyword>
<dbReference type="AlphaFoldDB" id="A0AAQ3RTP8"/>
<dbReference type="Proteomes" id="UP001374535">
    <property type="component" value="Chromosome 7"/>
</dbReference>
<sequence>MSCARRSARSSESNSTWTNSQSPRRFKRLWCLSNSRVFAGVKGIGFRVSTIPGIFSRHFFSFAVLLLPIFFFLAERRVAVPPPPMAPPGTLGSASSGSVSSTVTMGIGSSIIES</sequence>
<accession>A0AAQ3RTP8</accession>
<keyword evidence="2" id="KW-0472">Membrane</keyword>
<organism evidence="3 4">
    <name type="scientific">Vigna mungo</name>
    <name type="common">Black gram</name>
    <name type="synonym">Phaseolus mungo</name>
    <dbReference type="NCBI Taxonomy" id="3915"/>
    <lineage>
        <taxon>Eukaryota</taxon>
        <taxon>Viridiplantae</taxon>
        <taxon>Streptophyta</taxon>
        <taxon>Embryophyta</taxon>
        <taxon>Tracheophyta</taxon>
        <taxon>Spermatophyta</taxon>
        <taxon>Magnoliopsida</taxon>
        <taxon>eudicotyledons</taxon>
        <taxon>Gunneridae</taxon>
        <taxon>Pentapetalae</taxon>
        <taxon>rosids</taxon>
        <taxon>fabids</taxon>
        <taxon>Fabales</taxon>
        <taxon>Fabaceae</taxon>
        <taxon>Papilionoideae</taxon>
        <taxon>50 kb inversion clade</taxon>
        <taxon>NPAAA clade</taxon>
        <taxon>indigoferoid/millettioid clade</taxon>
        <taxon>Phaseoleae</taxon>
        <taxon>Vigna</taxon>
    </lineage>
</organism>
<name>A0AAQ3RTP8_VIGMU</name>
<feature type="compositionally biased region" description="Low complexity" evidence="1">
    <location>
        <begin position="1"/>
        <end position="15"/>
    </location>
</feature>
<evidence type="ECO:0000256" key="2">
    <source>
        <dbReference type="SAM" id="Phobius"/>
    </source>
</evidence>
<reference evidence="3 4" key="1">
    <citation type="journal article" date="2023" name="Life. Sci Alliance">
        <title>Evolutionary insights into 3D genome organization and epigenetic landscape of Vigna mungo.</title>
        <authorList>
            <person name="Junaid A."/>
            <person name="Singh B."/>
            <person name="Bhatia S."/>
        </authorList>
    </citation>
    <scope>NUCLEOTIDE SEQUENCE [LARGE SCALE GENOMIC DNA]</scope>
    <source>
        <strain evidence="3">Urdbean</strain>
    </source>
</reference>
<protein>
    <submittedName>
        <fullName evidence="3">Uncharacterized protein</fullName>
    </submittedName>
</protein>
<keyword evidence="2" id="KW-1133">Transmembrane helix</keyword>
<feature type="transmembrane region" description="Helical" evidence="2">
    <location>
        <begin position="54"/>
        <end position="74"/>
    </location>
</feature>
<keyword evidence="2" id="KW-0812">Transmembrane</keyword>
<evidence type="ECO:0000256" key="1">
    <source>
        <dbReference type="SAM" id="MobiDB-lite"/>
    </source>
</evidence>
<evidence type="ECO:0000313" key="4">
    <source>
        <dbReference type="Proteomes" id="UP001374535"/>
    </source>
</evidence>
<gene>
    <name evidence="3" type="ORF">V8G54_025010</name>
</gene>
<dbReference type="EMBL" id="CP144694">
    <property type="protein sequence ID" value="WVZ04204.1"/>
    <property type="molecule type" value="Genomic_DNA"/>
</dbReference>
<evidence type="ECO:0000313" key="3">
    <source>
        <dbReference type="EMBL" id="WVZ04204.1"/>
    </source>
</evidence>
<proteinExistence type="predicted"/>
<feature type="region of interest" description="Disordered" evidence="1">
    <location>
        <begin position="1"/>
        <end position="22"/>
    </location>
</feature>